<keyword evidence="3" id="KW-1185">Reference proteome</keyword>
<evidence type="ECO:0000313" key="2">
    <source>
        <dbReference type="EMBL" id="EFQ35901.1"/>
    </source>
</evidence>
<dbReference type="AlphaFoldDB" id="E3QYG3"/>
<dbReference type="eggNOG" id="ENOG502T4IA">
    <property type="taxonomic scope" value="Eukaryota"/>
</dbReference>
<dbReference type="EMBL" id="GG697402">
    <property type="protein sequence ID" value="EFQ35901.1"/>
    <property type="molecule type" value="Genomic_DNA"/>
</dbReference>
<organism evidence="3">
    <name type="scientific">Colletotrichum graminicola (strain M1.001 / M2 / FGSC 10212)</name>
    <name type="common">Maize anthracnose fungus</name>
    <name type="synonym">Glomerella graminicola</name>
    <dbReference type="NCBI Taxonomy" id="645133"/>
    <lineage>
        <taxon>Eukaryota</taxon>
        <taxon>Fungi</taxon>
        <taxon>Dikarya</taxon>
        <taxon>Ascomycota</taxon>
        <taxon>Pezizomycotina</taxon>
        <taxon>Sordariomycetes</taxon>
        <taxon>Hypocreomycetidae</taxon>
        <taxon>Glomerellales</taxon>
        <taxon>Glomerellaceae</taxon>
        <taxon>Colletotrichum</taxon>
        <taxon>Colletotrichum graminicola species complex</taxon>
    </lineage>
</organism>
<dbReference type="Proteomes" id="UP000008782">
    <property type="component" value="Unassembled WGS sequence"/>
</dbReference>
<dbReference type="RefSeq" id="XP_008099921.1">
    <property type="nucleotide sequence ID" value="XM_008101730.1"/>
</dbReference>
<feature type="compositionally biased region" description="Pro residues" evidence="1">
    <location>
        <begin position="87"/>
        <end position="98"/>
    </location>
</feature>
<reference evidence="3" key="1">
    <citation type="journal article" date="2012" name="Nat. Genet.">
        <title>Lifestyle transitions in plant pathogenic Colletotrichum fungi deciphered by genome and transcriptome analyses.</title>
        <authorList>
            <person name="O'Connell R.J."/>
            <person name="Thon M.R."/>
            <person name="Hacquard S."/>
            <person name="Amyotte S.G."/>
            <person name="Kleemann J."/>
            <person name="Torres M.F."/>
            <person name="Damm U."/>
            <person name="Buiate E.A."/>
            <person name="Epstein L."/>
            <person name="Alkan N."/>
            <person name="Altmueller J."/>
            <person name="Alvarado-Balderrama L."/>
            <person name="Bauser C.A."/>
            <person name="Becker C."/>
            <person name="Birren B.W."/>
            <person name="Chen Z."/>
            <person name="Choi J."/>
            <person name="Crouch J.A."/>
            <person name="Duvick J.P."/>
            <person name="Farman M.A."/>
            <person name="Gan P."/>
            <person name="Heiman D."/>
            <person name="Henrissat B."/>
            <person name="Howard R.J."/>
            <person name="Kabbage M."/>
            <person name="Koch C."/>
            <person name="Kracher B."/>
            <person name="Kubo Y."/>
            <person name="Law A.D."/>
            <person name="Lebrun M.-H."/>
            <person name="Lee Y.-H."/>
            <person name="Miyara I."/>
            <person name="Moore N."/>
            <person name="Neumann U."/>
            <person name="Nordstroem K."/>
            <person name="Panaccione D.G."/>
            <person name="Panstruga R."/>
            <person name="Place M."/>
            <person name="Proctor R.H."/>
            <person name="Prusky D."/>
            <person name="Rech G."/>
            <person name="Reinhardt R."/>
            <person name="Rollins J.A."/>
            <person name="Rounsley S."/>
            <person name="Schardl C.L."/>
            <person name="Schwartz D.C."/>
            <person name="Shenoy N."/>
            <person name="Shirasu K."/>
            <person name="Sikhakolli U.R."/>
            <person name="Stueber K."/>
            <person name="Sukno S.A."/>
            <person name="Sweigard J.A."/>
            <person name="Takano Y."/>
            <person name="Takahara H."/>
            <person name="Trail F."/>
            <person name="van der Does H.C."/>
            <person name="Voll L.M."/>
            <person name="Will I."/>
            <person name="Young S."/>
            <person name="Zeng Q."/>
            <person name="Zhang J."/>
            <person name="Zhou S."/>
            <person name="Dickman M.B."/>
            <person name="Schulze-Lefert P."/>
            <person name="Ver Loren van Themaat E."/>
            <person name="Ma L.-J."/>
            <person name="Vaillancourt L.J."/>
        </authorList>
    </citation>
    <scope>NUCLEOTIDE SEQUENCE [LARGE SCALE GENOMIC DNA]</scope>
    <source>
        <strain evidence="3">M1.001 / M2 / FGSC 10212</strain>
    </source>
</reference>
<protein>
    <submittedName>
        <fullName evidence="2">Uncharacterized protein</fullName>
    </submittedName>
</protein>
<accession>E3QYG3</accession>
<sequence length="151" mass="16349">MKSRHAALPGLQAAAALYLARTSEAKIFCADANRTVVPEANCDNVQALKEFFVFGKDVTDIAPGTQVEPETHIYDASDVIMRQNAKYPPPSNASPPLKPRTLQSRDDWVCDTDSPDFVNVLVLGYMTRRPWWGPAGTTIGVFGRGPGSLGG</sequence>
<dbReference type="VEuPathDB" id="FungiDB:GLRG_11092"/>
<dbReference type="OrthoDB" id="4851203at2759"/>
<dbReference type="GeneID" id="24416457"/>
<gene>
    <name evidence="2" type="ORF">GLRG_11092</name>
</gene>
<proteinExistence type="predicted"/>
<evidence type="ECO:0000256" key="1">
    <source>
        <dbReference type="SAM" id="MobiDB-lite"/>
    </source>
</evidence>
<dbReference type="HOGENOM" id="CLU_1796337_0_0_1"/>
<feature type="region of interest" description="Disordered" evidence="1">
    <location>
        <begin position="84"/>
        <end position="107"/>
    </location>
</feature>
<name>E3QYG3_COLGM</name>
<evidence type="ECO:0000313" key="3">
    <source>
        <dbReference type="Proteomes" id="UP000008782"/>
    </source>
</evidence>